<dbReference type="EMBL" id="JBIGHY010000002">
    <property type="protein sequence ID" value="MFG6413249.1"/>
    <property type="molecule type" value="Genomic_DNA"/>
</dbReference>
<protein>
    <submittedName>
        <fullName evidence="2">Organic hydroperoxide resistance protein</fullName>
    </submittedName>
</protein>
<name>A0ABW7EIH0_9BURK</name>
<dbReference type="InterPro" id="IPR019953">
    <property type="entry name" value="OHR"/>
</dbReference>
<keyword evidence="3" id="KW-1185">Reference proteome</keyword>
<evidence type="ECO:0000313" key="2">
    <source>
        <dbReference type="EMBL" id="MFG6413249.1"/>
    </source>
</evidence>
<dbReference type="Proteomes" id="UP001606300">
    <property type="component" value="Unassembled WGS sequence"/>
</dbReference>
<gene>
    <name evidence="2" type="ORF">ACG02S_04995</name>
</gene>
<dbReference type="RefSeq" id="WP_394469340.1">
    <property type="nucleotide sequence ID" value="NZ_JBIGHY010000002.1"/>
</dbReference>
<comment type="caution">
    <text evidence="2">The sequence shown here is derived from an EMBL/GenBank/DDBJ whole genome shotgun (WGS) entry which is preliminary data.</text>
</comment>
<evidence type="ECO:0000256" key="1">
    <source>
        <dbReference type="ARBA" id="ARBA00007378"/>
    </source>
</evidence>
<dbReference type="PANTHER" id="PTHR33797">
    <property type="entry name" value="ORGANIC HYDROPEROXIDE RESISTANCE PROTEIN-LIKE"/>
    <property type="match status" value="1"/>
</dbReference>
<dbReference type="NCBIfam" id="TIGR03561">
    <property type="entry name" value="organ_hyd_perox"/>
    <property type="match status" value="1"/>
</dbReference>
<dbReference type="SUPFAM" id="SSF82784">
    <property type="entry name" value="OsmC-like"/>
    <property type="match status" value="1"/>
</dbReference>
<dbReference type="InterPro" id="IPR003718">
    <property type="entry name" value="OsmC/Ohr_fam"/>
</dbReference>
<dbReference type="Gene3D" id="3.30.300.20">
    <property type="match status" value="1"/>
</dbReference>
<dbReference type="Gene3D" id="2.20.25.10">
    <property type="match status" value="1"/>
</dbReference>
<dbReference type="InterPro" id="IPR036102">
    <property type="entry name" value="OsmC/Ohrsf"/>
</dbReference>
<sequence length="144" mass="14360">MAIEKALYTATATATGGRAGTAKSSDGAIDVTLSTPKELGGAGGPGTNPEQLFAAGYSACFIGAMKAVAGKQKIALPAEVSITSDVAIGPHANKPGAFGIQVDMKISVPGMDRAALEALVATAHEVCPYSNATRGNVDVTLTVV</sequence>
<dbReference type="InterPro" id="IPR015946">
    <property type="entry name" value="KH_dom-like_a/b"/>
</dbReference>
<dbReference type="Pfam" id="PF02566">
    <property type="entry name" value="OsmC"/>
    <property type="match status" value="1"/>
</dbReference>
<accession>A0ABW7EIH0</accession>
<proteinExistence type="inferred from homology"/>
<evidence type="ECO:0000313" key="3">
    <source>
        <dbReference type="Proteomes" id="UP001606300"/>
    </source>
</evidence>
<comment type="similarity">
    <text evidence="1">Belongs to the OsmC/Ohr family.</text>
</comment>
<reference evidence="2 3" key="1">
    <citation type="submission" date="2024-09" db="EMBL/GenBank/DDBJ databases">
        <title>Novel species of the genus Pelomonas and Roseateles isolated from streams.</title>
        <authorList>
            <person name="Lu H."/>
        </authorList>
    </citation>
    <scope>NUCLEOTIDE SEQUENCE [LARGE SCALE GENOMIC DNA]</scope>
    <source>
        <strain evidence="2 3">DC23W</strain>
    </source>
</reference>
<organism evidence="2 3">
    <name type="scientific">Pelomonas dachongensis</name>
    <dbReference type="NCBI Taxonomy" id="3299029"/>
    <lineage>
        <taxon>Bacteria</taxon>
        <taxon>Pseudomonadati</taxon>
        <taxon>Pseudomonadota</taxon>
        <taxon>Betaproteobacteria</taxon>
        <taxon>Burkholderiales</taxon>
        <taxon>Sphaerotilaceae</taxon>
        <taxon>Roseateles</taxon>
    </lineage>
</organism>
<dbReference type="PANTHER" id="PTHR33797:SF2">
    <property type="entry name" value="ORGANIC HYDROPEROXIDE RESISTANCE PROTEIN-LIKE"/>
    <property type="match status" value="1"/>
</dbReference>